<dbReference type="VEuPathDB" id="FungiDB:A1O9_12760"/>
<evidence type="ECO:0000256" key="1">
    <source>
        <dbReference type="SAM" id="MobiDB-lite"/>
    </source>
</evidence>
<proteinExistence type="predicted"/>
<feature type="region of interest" description="Disordered" evidence="1">
    <location>
        <begin position="217"/>
        <end position="305"/>
    </location>
</feature>
<gene>
    <name evidence="2" type="ORF">A1O9_12760</name>
</gene>
<dbReference type="OrthoDB" id="4118851at2759"/>
<evidence type="ECO:0000313" key="2">
    <source>
        <dbReference type="EMBL" id="KEF51146.1"/>
    </source>
</evidence>
<sequence>MQKPQRLRFGNLRQSPEDFDRSESEKFKDPVLLPGLHEPQEGAISHLRWLSHPYTANTIHDLCLRPIQRAKHLGFMSTLACHRNPQIMPDQGISRPTLDISGALCSHIPLYFAALPAARSEMTPAAASRLLYISSWKLHSETSQEEPKLRKLLGHISIYDKTRKFPHTASDSSKEGPDTKTPPYLAYQVPSFKAFQAAIQDQLANLAKIAPASTLSGTDLSEIGQEEEEEEDDDDDGSDYDSYDGDEWTDEDTSADSDESFTDTESLEGPWSECTSPTEACSDEEEHSDQWAIRPVPITIQPLAS</sequence>
<feature type="compositionally biased region" description="Basic and acidic residues" evidence="1">
    <location>
        <begin position="15"/>
        <end position="25"/>
    </location>
</feature>
<dbReference type="Proteomes" id="UP000027920">
    <property type="component" value="Unassembled WGS sequence"/>
</dbReference>
<protein>
    <submittedName>
        <fullName evidence="2">Uncharacterized protein</fullName>
    </submittedName>
</protein>
<evidence type="ECO:0000313" key="3">
    <source>
        <dbReference type="Proteomes" id="UP000027920"/>
    </source>
</evidence>
<feature type="region of interest" description="Disordered" evidence="1">
    <location>
        <begin position="1"/>
        <end position="25"/>
    </location>
</feature>
<reference evidence="2 3" key="1">
    <citation type="submission" date="2013-03" db="EMBL/GenBank/DDBJ databases">
        <title>The Genome Sequence of Exophiala aquamarina CBS 119918.</title>
        <authorList>
            <consortium name="The Broad Institute Genomics Platform"/>
            <person name="Cuomo C."/>
            <person name="de Hoog S."/>
            <person name="Gorbushina A."/>
            <person name="Walker B."/>
            <person name="Young S.K."/>
            <person name="Zeng Q."/>
            <person name="Gargeya S."/>
            <person name="Fitzgerald M."/>
            <person name="Haas B."/>
            <person name="Abouelleil A."/>
            <person name="Allen A.W."/>
            <person name="Alvarado L."/>
            <person name="Arachchi H.M."/>
            <person name="Berlin A.M."/>
            <person name="Chapman S.B."/>
            <person name="Gainer-Dewar J."/>
            <person name="Goldberg J."/>
            <person name="Griggs A."/>
            <person name="Gujja S."/>
            <person name="Hansen M."/>
            <person name="Howarth C."/>
            <person name="Imamovic A."/>
            <person name="Ireland A."/>
            <person name="Larimer J."/>
            <person name="McCowan C."/>
            <person name="Murphy C."/>
            <person name="Pearson M."/>
            <person name="Poon T.W."/>
            <person name="Priest M."/>
            <person name="Roberts A."/>
            <person name="Saif S."/>
            <person name="Shea T."/>
            <person name="Sisk P."/>
            <person name="Sykes S."/>
            <person name="Wortman J."/>
            <person name="Nusbaum C."/>
            <person name="Birren B."/>
        </authorList>
    </citation>
    <scope>NUCLEOTIDE SEQUENCE [LARGE SCALE GENOMIC DNA]</scope>
    <source>
        <strain evidence="2 3">CBS 119918</strain>
    </source>
</reference>
<name>A0A072NU33_9EURO</name>
<dbReference type="AlphaFoldDB" id="A0A072NU33"/>
<dbReference type="EMBL" id="AMGV01000027">
    <property type="protein sequence ID" value="KEF51146.1"/>
    <property type="molecule type" value="Genomic_DNA"/>
</dbReference>
<feature type="compositionally biased region" description="Acidic residues" evidence="1">
    <location>
        <begin position="224"/>
        <end position="266"/>
    </location>
</feature>
<keyword evidence="3" id="KW-1185">Reference proteome</keyword>
<comment type="caution">
    <text evidence="2">The sequence shown here is derived from an EMBL/GenBank/DDBJ whole genome shotgun (WGS) entry which is preliminary data.</text>
</comment>
<feature type="region of interest" description="Disordered" evidence="1">
    <location>
        <begin position="164"/>
        <end position="183"/>
    </location>
</feature>
<accession>A0A072NU33</accession>
<dbReference type="RefSeq" id="XP_013253736.1">
    <property type="nucleotide sequence ID" value="XM_013398282.1"/>
</dbReference>
<organism evidence="2 3">
    <name type="scientific">Exophiala aquamarina CBS 119918</name>
    <dbReference type="NCBI Taxonomy" id="1182545"/>
    <lineage>
        <taxon>Eukaryota</taxon>
        <taxon>Fungi</taxon>
        <taxon>Dikarya</taxon>
        <taxon>Ascomycota</taxon>
        <taxon>Pezizomycotina</taxon>
        <taxon>Eurotiomycetes</taxon>
        <taxon>Chaetothyriomycetidae</taxon>
        <taxon>Chaetothyriales</taxon>
        <taxon>Herpotrichiellaceae</taxon>
        <taxon>Exophiala</taxon>
    </lineage>
</organism>
<dbReference type="HOGENOM" id="CLU_912249_0_0_1"/>
<dbReference type="GeneID" id="25287654"/>